<protein>
    <submittedName>
        <fullName evidence="2">Membrane protein</fullName>
    </submittedName>
</protein>
<organism evidence="2 3">
    <name type="scientific">Sutcliffiella tianshenii</name>
    <dbReference type="NCBI Taxonomy" id="1463404"/>
    <lineage>
        <taxon>Bacteria</taxon>
        <taxon>Bacillati</taxon>
        <taxon>Bacillota</taxon>
        <taxon>Bacilli</taxon>
        <taxon>Bacillales</taxon>
        <taxon>Bacillaceae</taxon>
        <taxon>Sutcliffiella</taxon>
    </lineage>
</organism>
<proteinExistence type="predicted"/>
<keyword evidence="1" id="KW-0472">Membrane</keyword>
<sequence>MKNIQWIFVLFACLAATSMGLIGIAIAERSLTGIVFAIILLFIIMGFGFKKKRSMRENNR</sequence>
<dbReference type="Proteomes" id="UP000737402">
    <property type="component" value="Unassembled WGS sequence"/>
</dbReference>
<dbReference type="Pfam" id="PF17259">
    <property type="entry name" value="DUF5325"/>
    <property type="match status" value="1"/>
</dbReference>
<evidence type="ECO:0000313" key="3">
    <source>
        <dbReference type="Proteomes" id="UP000737402"/>
    </source>
</evidence>
<evidence type="ECO:0000256" key="1">
    <source>
        <dbReference type="SAM" id="Phobius"/>
    </source>
</evidence>
<accession>A0ABS2P457</accession>
<dbReference type="InterPro" id="IPR035211">
    <property type="entry name" value="DUF5325"/>
</dbReference>
<keyword evidence="1" id="KW-0812">Transmembrane</keyword>
<keyword evidence="3" id="KW-1185">Reference proteome</keyword>
<name>A0ABS2P457_9BACI</name>
<gene>
    <name evidence="2" type="ORF">JOC95_003653</name>
</gene>
<evidence type="ECO:0000313" key="2">
    <source>
        <dbReference type="EMBL" id="MBM7621745.1"/>
    </source>
</evidence>
<keyword evidence="1" id="KW-1133">Transmembrane helix</keyword>
<dbReference type="RefSeq" id="WP_204418518.1">
    <property type="nucleotide sequence ID" value="NZ_JAFBED010000010.1"/>
</dbReference>
<comment type="caution">
    <text evidence="2">The sequence shown here is derived from an EMBL/GenBank/DDBJ whole genome shotgun (WGS) entry which is preliminary data.</text>
</comment>
<feature type="transmembrane region" description="Helical" evidence="1">
    <location>
        <begin position="30"/>
        <end position="49"/>
    </location>
</feature>
<dbReference type="EMBL" id="JAFBED010000010">
    <property type="protein sequence ID" value="MBM7621745.1"/>
    <property type="molecule type" value="Genomic_DNA"/>
</dbReference>
<reference evidence="2 3" key="1">
    <citation type="submission" date="2021-01" db="EMBL/GenBank/DDBJ databases">
        <title>Genomic Encyclopedia of Type Strains, Phase IV (KMG-IV): sequencing the most valuable type-strain genomes for metagenomic binning, comparative biology and taxonomic classification.</title>
        <authorList>
            <person name="Goeker M."/>
        </authorList>
    </citation>
    <scope>NUCLEOTIDE SEQUENCE [LARGE SCALE GENOMIC DNA]</scope>
    <source>
        <strain evidence="2 3">DSM 25879</strain>
    </source>
</reference>